<dbReference type="STRING" id="319970.RV00_GL000051"/>
<dbReference type="PANTHER" id="PTHR30548:SF6">
    <property type="entry name" value="DEHYDRATASE SUBUNIT YJIM-RELATED"/>
    <property type="match status" value="1"/>
</dbReference>
<dbReference type="InterPro" id="IPR047678">
    <property type="entry name" value="YjiM-like"/>
</dbReference>
<comment type="similarity">
    <text evidence="2">Belongs to the FldB/FldC dehydratase alpha/beta subunit family.</text>
</comment>
<dbReference type="Proteomes" id="UP000183700">
    <property type="component" value="Unassembled WGS sequence"/>
</dbReference>
<protein>
    <recommendedName>
        <fullName evidence="5">2-hydroxyacyl-CoA dehydratase</fullName>
    </recommendedName>
</protein>
<dbReference type="InterPro" id="IPR010327">
    <property type="entry name" value="FldB/FldC_alpha/beta"/>
</dbReference>
<evidence type="ECO:0000256" key="1">
    <source>
        <dbReference type="ARBA" id="ARBA00001966"/>
    </source>
</evidence>
<sequence length="413" mass="47601">MCSFWEEIDTKKWILKKEGMDNVELKTSLPEIFDDFGEARRQGFLTVKEIKEKGQPVVGVYCTFMPEELVLASGAIQISLCSTSDETIPDAEEDLPRNLCPLIKSSYGFGKTDKCPYFYFSDLVVGETTCDGKKKMYEYMEEFKDTYLMHLPHNRDSEASKQLWYSEMVRFKEKLEDFLGVEITEEKIREAILLKNRERQAKQNFYRLGQLNPPAISGQEIFKVMYGSQYKFDKEEVIQMLEETTAKIKEHYAAGQYLDRKPRILVTGSPMGGVTEKVIRAIEENGGIVVAYENCTVAKAVERLVDETEADVYQALTDKYINIGCACMSNNQPRKELLSQMIDDYQVDGVIDMVLQNCIPFSVESLKIKRFLKEEKDTPYMYLETDYSTSDIEQINTRVTAFIEMLEEEVVCI</sequence>
<dbReference type="Gene3D" id="3.40.50.11900">
    <property type="match status" value="1"/>
</dbReference>
<evidence type="ECO:0000313" key="3">
    <source>
        <dbReference type="EMBL" id="OJG37094.1"/>
    </source>
</evidence>
<dbReference type="GO" id="GO:0016836">
    <property type="term" value="F:hydro-lyase activity"/>
    <property type="evidence" value="ECO:0007669"/>
    <property type="project" value="UniProtKB-ARBA"/>
</dbReference>
<proteinExistence type="inferred from homology"/>
<comment type="cofactor">
    <cofactor evidence="1">
        <name>[4Fe-4S] cluster</name>
        <dbReference type="ChEBI" id="CHEBI:49883"/>
    </cofactor>
</comment>
<accession>A0A1L8SYY6</accession>
<reference evidence="3 4" key="1">
    <citation type="submission" date="2014-12" db="EMBL/GenBank/DDBJ databases">
        <title>Draft genome sequences of 29 type strains of Enterococci.</title>
        <authorList>
            <person name="Zhong Z."/>
            <person name="Sun Z."/>
            <person name="Liu W."/>
            <person name="Zhang W."/>
            <person name="Zhang H."/>
        </authorList>
    </citation>
    <scope>NUCLEOTIDE SEQUENCE [LARGE SCALE GENOMIC DNA]</scope>
    <source>
        <strain evidence="3 4">DSM 22802</strain>
    </source>
</reference>
<dbReference type="Pfam" id="PF06050">
    <property type="entry name" value="HGD-D"/>
    <property type="match status" value="1"/>
</dbReference>
<dbReference type="EMBL" id="JXKM01000001">
    <property type="protein sequence ID" value="OJG37094.1"/>
    <property type="molecule type" value="Genomic_DNA"/>
</dbReference>
<organism evidence="3 4">
    <name type="scientific">Enterococcus devriesei</name>
    <dbReference type="NCBI Taxonomy" id="319970"/>
    <lineage>
        <taxon>Bacteria</taxon>
        <taxon>Bacillati</taxon>
        <taxon>Bacillota</taxon>
        <taxon>Bacilli</taxon>
        <taxon>Lactobacillales</taxon>
        <taxon>Enterococcaceae</taxon>
        <taxon>Enterococcus</taxon>
    </lineage>
</organism>
<dbReference type="Gene3D" id="3.40.50.11890">
    <property type="match status" value="1"/>
</dbReference>
<dbReference type="Gene3D" id="1.20.1270.370">
    <property type="match status" value="1"/>
</dbReference>
<comment type="caution">
    <text evidence="3">The sequence shown here is derived from an EMBL/GenBank/DDBJ whole genome shotgun (WGS) entry which is preliminary data.</text>
</comment>
<evidence type="ECO:0008006" key="5">
    <source>
        <dbReference type="Google" id="ProtNLM"/>
    </source>
</evidence>
<name>A0A1L8SYY6_9ENTE</name>
<gene>
    <name evidence="3" type="ORF">RV00_GL000051</name>
</gene>
<dbReference type="NCBIfam" id="NF040772">
    <property type="entry name" value="double_cubane"/>
    <property type="match status" value="1"/>
</dbReference>
<dbReference type="AlphaFoldDB" id="A0A1L8SYY6"/>
<dbReference type="PANTHER" id="PTHR30548">
    <property type="entry name" value="2-HYDROXYGLUTARYL-COA DEHYDRATASE, D-COMPONENT-RELATED"/>
    <property type="match status" value="1"/>
</dbReference>
<keyword evidence="4" id="KW-1185">Reference proteome</keyword>
<evidence type="ECO:0000256" key="2">
    <source>
        <dbReference type="ARBA" id="ARBA00005806"/>
    </source>
</evidence>
<evidence type="ECO:0000313" key="4">
    <source>
        <dbReference type="Proteomes" id="UP000183700"/>
    </source>
</evidence>